<dbReference type="EMBL" id="QBMC01000202">
    <property type="protein sequence ID" value="PZO11138.1"/>
    <property type="molecule type" value="Genomic_DNA"/>
</dbReference>
<comment type="caution">
    <text evidence="1">The sequence shown here is derived from an EMBL/GenBank/DDBJ whole genome shotgun (WGS) entry which is preliminary data.</text>
</comment>
<dbReference type="Gene3D" id="1.25.40.10">
    <property type="entry name" value="Tetratricopeptide repeat domain"/>
    <property type="match status" value="1"/>
</dbReference>
<dbReference type="InterPro" id="IPR011990">
    <property type="entry name" value="TPR-like_helical_dom_sf"/>
</dbReference>
<protein>
    <submittedName>
        <fullName evidence="1">Uncharacterized protein</fullName>
    </submittedName>
</protein>
<dbReference type="Pfam" id="PF13424">
    <property type="entry name" value="TPR_12"/>
    <property type="match status" value="1"/>
</dbReference>
<sequence>MLCHPFRQWAEARKLSEKSLEIARLINADDIASQSAWQLGRILKQQNNTVEAIAAYKLGKITKPSLSTGMNC</sequence>
<gene>
    <name evidence="1" type="ORF">DCF25_20055</name>
</gene>
<reference evidence="1 2" key="2">
    <citation type="submission" date="2018-06" db="EMBL/GenBank/DDBJ databases">
        <title>Metagenomic assembly of (sub)arctic Cyanobacteria and their associated microbiome from non-axenic cultures.</title>
        <authorList>
            <person name="Baurain D."/>
        </authorList>
    </citation>
    <scope>NUCLEOTIDE SEQUENCE [LARGE SCALE GENOMIC DNA]</scope>
    <source>
        <strain evidence="1">ULC129bin1</strain>
    </source>
</reference>
<accession>A0A2W4VW74</accession>
<evidence type="ECO:0000313" key="2">
    <source>
        <dbReference type="Proteomes" id="UP000249354"/>
    </source>
</evidence>
<proteinExistence type="predicted"/>
<organism evidence="1 2">
    <name type="scientific">Leptolyngbya foveolarum</name>
    <dbReference type="NCBI Taxonomy" id="47253"/>
    <lineage>
        <taxon>Bacteria</taxon>
        <taxon>Bacillati</taxon>
        <taxon>Cyanobacteriota</taxon>
        <taxon>Cyanophyceae</taxon>
        <taxon>Leptolyngbyales</taxon>
        <taxon>Leptolyngbyaceae</taxon>
        <taxon>Leptolyngbya group</taxon>
        <taxon>Leptolyngbya</taxon>
    </lineage>
</organism>
<name>A0A2W4VW74_9CYAN</name>
<dbReference type="Proteomes" id="UP000249354">
    <property type="component" value="Unassembled WGS sequence"/>
</dbReference>
<evidence type="ECO:0000313" key="1">
    <source>
        <dbReference type="EMBL" id="PZO11138.1"/>
    </source>
</evidence>
<dbReference type="AlphaFoldDB" id="A0A2W4VW74"/>
<reference evidence="2" key="1">
    <citation type="submission" date="2018-04" db="EMBL/GenBank/DDBJ databases">
        <authorList>
            <person name="Cornet L."/>
        </authorList>
    </citation>
    <scope>NUCLEOTIDE SEQUENCE [LARGE SCALE GENOMIC DNA]</scope>
</reference>